<dbReference type="NCBIfam" id="TIGR01643">
    <property type="entry name" value="YD_repeat_2x"/>
    <property type="match status" value="1"/>
</dbReference>
<organism evidence="1 2">
    <name type="scientific">Rothia mucilaginosa</name>
    <dbReference type="NCBI Taxonomy" id="43675"/>
    <lineage>
        <taxon>Bacteria</taxon>
        <taxon>Bacillati</taxon>
        <taxon>Actinomycetota</taxon>
        <taxon>Actinomycetes</taxon>
        <taxon>Micrococcales</taxon>
        <taxon>Micrococcaceae</taxon>
        <taxon>Rothia</taxon>
    </lineage>
</organism>
<feature type="non-terminal residue" evidence="1">
    <location>
        <position position="1"/>
    </location>
</feature>
<dbReference type="Gene3D" id="2.180.10.10">
    <property type="entry name" value="RHS repeat-associated core"/>
    <property type="match status" value="1"/>
</dbReference>
<reference evidence="1" key="1">
    <citation type="submission" date="2020-04" db="EMBL/GenBank/DDBJ databases">
        <title>Deep metagenomics examines the oral microbiome during advanced dental caries in children, revealing novel taxa and co-occurrences with host molecules.</title>
        <authorList>
            <person name="Baker J.L."/>
            <person name="Morton J.T."/>
            <person name="Dinis M."/>
            <person name="Alvarez R."/>
            <person name="Tran N.C."/>
            <person name="Knight R."/>
            <person name="Edlund A."/>
        </authorList>
    </citation>
    <scope>NUCLEOTIDE SEQUENCE</scope>
    <source>
        <strain evidence="1">JCVI_47_bin.3</strain>
    </source>
</reference>
<dbReference type="Proteomes" id="UP000785653">
    <property type="component" value="Unassembled WGS sequence"/>
</dbReference>
<accession>A0A930LQE6</accession>
<sequence>QIPESFRTAYMDETGGYELSYAYDADGLRTEFVHPLGSSAYVYDAAGRMVKQTDITAYRLDGTAVTSESRVESSFEYNAVDALVRAQVSDLAGTWVREFGYRGAHMTSVTEQPAEANFSEALHTEITRDDLGRISGVDSPAGLVMYTYTDAQMLSSAVRGTETLRWTYDAAGALVRVEYFDSAQPQNAWVKVLVTDEGARVRAVCLYNAQDKAKTDSRAAEFASAVEDAQAWLGQCPESVELEGVILVPVSTSVFSYDGNDSRLLQVSSDGSGSSLTYGAAGFVNSVASWGSAGDSAVSFSLLCASTDGRVLAAGGASAGVPEFGVPSTGARAGAGSVAGFDASVMHPLVWDENSFVPRVLG</sequence>
<dbReference type="InterPro" id="IPR006530">
    <property type="entry name" value="YD"/>
</dbReference>
<proteinExistence type="predicted"/>
<protein>
    <submittedName>
        <fullName evidence="1">RHS repeat protein</fullName>
    </submittedName>
</protein>
<feature type="non-terminal residue" evidence="1">
    <location>
        <position position="362"/>
    </location>
</feature>
<name>A0A930LQE6_9MICC</name>
<dbReference type="EMBL" id="JABZXS010000280">
    <property type="protein sequence ID" value="MBF1674354.1"/>
    <property type="molecule type" value="Genomic_DNA"/>
</dbReference>
<evidence type="ECO:0000313" key="1">
    <source>
        <dbReference type="EMBL" id="MBF1674354.1"/>
    </source>
</evidence>
<comment type="caution">
    <text evidence="1">The sequence shown here is derived from an EMBL/GenBank/DDBJ whole genome shotgun (WGS) entry which is preliminary data.</text>
</comment>
<dbReference type="AlphaFoldDB" id="A0A930LQE6"/>
<dbReference type="Pfam" id="PF05593">
    <property type="entry name" value="RHS_repeat"/>
    <property type="match status" value="1"/>
</dbReference>
<dbReference type="InterPro" id="IPR031325">
    <property type="entry name" value="RHS_repeat"/>
</dbReference>
<evidence type="ECO:0000313" key="2">
    <source>
        <dbReference type="Proteomes" id="UP000785653"/>
    </source>
</evidence>
<gene>
    <name evidence="1" type="ORF">HXO65_09175</name>
</gene>